<evidence type="ECO:0000313" key="2">
    <source>
        <dbReference type="EMBL" id="PQJ30855.1"/>
    </source>
</evidence>
<dbReference type="OrthoDB" id="3521766at2"/>
<dbReference type="Proteomes" id="UP000239747">
    <property type="component" value="Unassembled WGS sequence"/>
</dbReference>
<organism evidence="2 3">
    <name type="scientific">Nonlabens arenilitoris</name>
    <dbReference type="NCBI Taxonomy" id="1217969"/>
    <lineage>
        <taxon>Bacteria</taxon>
        <taxon>Pseudomonadati</taxon>
        <taxon>Bacteroidota</taxon>
        <taxon>Flavobacteriia</taxon>
        <taxon>Flavobacteriales</taxon>
        <taxon>Flavobacteriaceae</taxon>
        <taxon>Nonlabens</taxon>
    </lineage>
</organism>
<evidence type="ECO:0000313" key="3">
    <source>
        <dbReference type="Proteomes" id="UP000239747"/>
    </source>
</evidence>
<sequence length="238" mass="27138">MIDTGNSDALWLYSSNKIKVSLPDKGFKDYLGYGLLGEIDGLRSKLHSFQIGDFSLTRPTVSYPNLSTENLNYLKDDFSNGSIGGGMLRRFRILFDYKNEKLVLIPNKYFKNEFYYNMSGMQIKSKGFDIKYSNFNNNNNIEFENQKGIKIYSSSVENSLRLSPKLIVSSVNYNSPASRAGLKIGDQIVKINSRTGLSLTLKSATNYFYQNPYSILKIKYVRNGIVYKTKLQLIPLIE</sequence>
<feature type="domain" description="PDZ" evidence="1">
    <location>
        <begin position="148"/>
        <end position="205"/>
    </location>
</feature>
<name>A0A2S7U784_9FLAO</name>
<proteinExistence type="predicted"/>
<dbReference type="InterPro" id="IPR036034">
    <property type="entry name" value="PDZ_sf"/>
</dbReference>
<dbReference type="EMBL" id="MTPW01000001">
    <property type="protein sequence ID" value="PQJ30855.1"/>
    <property type="molecule type" value="Genomic_DNA"/>
</dbReference>
<dbReference type="InterPro" id="IPR001478">
    <property type="entry name" value="PDZ"/>
</dbReference>
<protein>
    <recommendedName>
        <fullName evidence="1">PDZ domain-containing protein</fullName>
    </recommendedName>
</protein>
<dbReference type="SMART" id="SM00228">
    <property type="entry name" value="PDZ"/>
    <property type="match status" value="1"/>
</dbReference>
<evidence type="ECO:0000259" key="1">
    <source>
        <dbReference type="PROSITE" id="PS50106"/>
    </source>
</evidence>
<dbReference type="Gene3D" id="2.30.42.10">
    <property type="match status" value="1"/>
</dbReference>
<accession>A0A2S7U784</accession>
<gene>
    <name evidence="2" type="ORF">BST92_02425</name>
</gene>
<comment type="caution">
    <text evidence="2">The sequence shown here is derived from an EMBL/GenBank/DDBJ whole genome shotgun (WGS) entry which is preliminary data.</text>
</comment>
<dbReference type="AlphaFoldDB" id="A0A2S7U784"/>
<dbReference type="PROSITE" id="PS50106">
    <property type="entry name" value="PDZ"/>
    <property type="match status" value="1"/>
</dbReference>
<dbReference type="Pfam" id="PF17820">
    <property type="entry name" value="PDZ_6"/>
    <property type="match status" value="1"/>
</dbReference>
<reference evidence="2 3" key="1">
    <citation type="submission" date="2017-01" db="EMBL/GenBank/DDBJ databases">
        <title>Trade-off between light-utilization and light-protection in marine flavobacteria.</title>
        <authorList>
            <person name="Kumagai Y."/>
            <person name="Yoshizawa S."/>
            <person name="Kogure K."/>
            <person name="Iwasaki W."/>
        </authorList>
    </citation>
    <scope>NUCLEOTIDE SEQUENCE [LARGE SCALE GENOMIC DNA]</scope>
    <source>
        <strain evidence="2 3">KCTC 32109</strain>
    </source>
</reference>
<dbReference type="SUPFAM" id="SSF50156">
    <property type="entry name" value="PDZ domain-like"/>
    <property type="match status" value="1"/>
</dbReference>
<keyword evidence="3" id="KW-1185">Reference proteome</keyword>
<dbReference type="RefSeq" id="WP_105070019.1">
    <property type="nucleotide sequence ID" value="NZ_MTPW01000001.1"/>
</dbReference>
<dbReference type="InterPro" id="IPR041489">
    <property type="entry name" value="PDZ_6"/>
</dbReference>